<reference evidence="2 3" key="1">
    <citation type="submission" date="2018-06" db="EMBL/GenBank/DDBJ databases">
        <title>Genome analysis of cellulolytic fungus Trichoderma lentiforme CFAM-422.</title>
        <authorList>
            <person name="Steindorff A.S."/>
            <person name="Formighieri E.F."/>
            <person name="Midorikawa G.E.O."/>
            <person name="Tamietti M.S."/>
            <person name="Ramos E.Z."/>
            <person name="Silva A.S."/>
            <person name="Bon E.P.S."/>
            <person name="Mendes T.D."/>
            <person name="Damaso M.C.T."/>
            <person name="Favaro L.C.L."/>
        </authorList>
    </citation>
    <scope>NUCLEOTIDE SEQUENCE [LARGE SCALE GENOMIC DNA]</scope>
    <source>
        <strain evidence="2 3">CFAM-422</strain>
    </source>
</reference>
<sequence>MDAVGSAAGVLNLVHQCARRIKQARRFEPEFRMYQLHLQIHLSRCATLSRILHNTSRIANFLSINEIDDAHSVSQDRESTAAEALSAVQDTLREAQREAAQVRVSHLTQSQITGFVDKRRVQATKTIEGVKWAFYKRDSCSKFIEEMSSMILQLEHQVERERRTLEEARFVYMAGSW</sequence>
<comment type="caution">
    <text evidence="2">The sequence shown here is derived from an EMBL/GenBank/DDBJ whole genome shotgun (WGS) entry which is preliminary data.</text>
</comment>
<dbReference type="EMBL" id="QLNT01000016">
    <property type="protein sequence ID" value="KAF3066788.1"/>
    <property type="molecule type" value="Genomic_DNA"/>
</dbReference>
<evidence type="ECO:0000313" key="2">
    <source>
        <dbReference type="EMBL" id="KAF3066788.1"/>
    </source>
</evidence>
<dbReference type="Gene3D" id="1.20.120.1020">
    <property type="entry name" value="Prion-inhibition and propagation, HeLo domain"/>
    <property type="match status" value="1"/>
</dbReference>
<keyword evidence="1" id="KW-0175">Coiled coil</keyword>
<dbReference type="Proteomes" id="UP000801864">
    <property type="component" value="Unassembled WGS sequence"/>
</dbReference>
<keyword evidence="3" id="KW-1185">Reference proteome</keyword>
<evidence type="ECO:0000313" key="3">
    <source>
        <dbReference type="Proteomes" id="UP000801864"/>
    </source>
</evidence>
<evidence type="ECO:0000256" key="1">
    <source>
        <dbReference type="SAM" id="Coils"/>
    </source>
</evidence>
<dbReference type="AlphaFoldDB" id="A0A9P5C9B8"/>
<dbReference type="InterPro" id="IPR038305">
    <property type="entry name" value="HeLo_sf"/>
</dbReference>
<feature type="coiled-coil region" evidence="1">
    <location>
        <begin position="144"/>
        <end position="171"/>
    </location>
</feature>
<organism evidence="2 3">
    <name type="scientific">Trichoderma lentiforme</name>
    <dbReference type="NCBI Taxonomy" id="1567552"/>
    <lineage>
        <taxon>Eukaryota</taxon>
        <taxon>Fungi</taxon>
        <taxon>Dikarya</taxon>
        <taxon>Ascomycota</taxon>
        <taxon>Pezizomycotina</taxon>
        <taxon>Sordariomycetes</taxon>
        <taxon>Hypocreomycetidae</taxon>
        <taxon>Hypocreales</taxon>
        <taxon>Hypocreaceae</taxon>
        <taxon>Trichoderma</taxon>
    </lineage>
</organism>
<proteinExistence type="predicted"/>
<name>A0A9P5C9B8_9HYPO</name>
<evidence type="ECO:0008006" key="4">
    <source>
        <dbReference type="Google" id="ProtNLM"/>
    </source>
</evidence>
<gene>
    <name evidence="2" type="ORF">CFAM422_009016</name>
</gene>
<protein>
    <recommendedName>
        <fullName evidence="4">Prion-inhibition and propagation HeLo domain-containing protein</fullName>
    </recommendedName>
</protein>
<accession>A0A9P5C9B8</accession>